<dbReference type="Pfam" id="PF20167">
    <property type="entry name" value="Transposase_32"/>
    <property type="match status" value="1"/>
</dbReference>
<feature type="region of interest" description="Disordered" evidence="1">
    <location>
        <begin position="492"/>
        <end position="520"/>
    </location>
</feature>
<feature type="compositionally biased region" description="Low complexity" evidence="1">
    <location>
        <begin position="73"/>
        <end position="90"/>
    </location>
</feature>
<feature type="domain" description="Putative plant transposon protein" evidence="2">
    <location>
        <begin position="227"/>
        <end position="440"/>
    </location>
</feature>
<reference evidence="3" key="1">
    <citation type="submission" date="2019-05" db="EMBL/GenBank/DDBJ databases">
        <title>The de novo reference genome and transcriptome assemblies of the wild tomato species Solanum chilense.</title>
        <authorList>
            <person name="Stam R."/>
            <person name="Nosenko T."/>
            <person name="Hoerger A.C."/>
            <person name="Stephan W."/>
            <person name="Seidel M.A."/>
            <person name="Kuhn J.M.M."/>
            <person name="Haberer G."/>
            <person name="Tellier A."/>
        </authorList>
    </citation>
    <scope>NUCLEOTIDE SEQUENCE</scope>
    <source>
        <tissue evidence="3">Mature leaves</tissue>
    </source>
</reference>
<feature type="compositionally biased region" description="Low complexity" evidence="1">
    <location>
        <begin position="507"/>
        <end position="520"/>
    </location>
</feature>
<feature type="region of interest" description="Disordered" evidence="1">
    <location>
        <begin position="67"/>
        <end position="94"/>
    </location>
</feature>
<evidence type="ECO:0000313" key="3">
    <source>
        <dbReference type="EMBL" id="TMW88598.1"/>
    </source>
</evidence>
<dbReference type="InterPro" id="IPR046796">
    <property type="entry name" value="Transposase_32_dom"/>
</dbReference>
<sequence length="738" mass="82033">MWTTVRRFIYGLFCTSVVSIRHHNLAFYDLRRGSIDRTMAPKKKVNYIKRGSSKSFTPTLRLIDEDTDAENDPSYVPPTTKTSPTTPCSTRNTPRKMANSVINVSQSNEEDTLIGSGTGFVLGSGDGCGCDLIAESAFGSTTCSSGYDRLSSPDEDNSLWVSSIPPNIGLDPITGEPNRWCVKGQRNIYQDAKMMNNKDNIGRLITEECRVLTGSLHTVPEIYCLFKRHKCEWMAQDPGSYSEEIVREFYASYLATFWSSINKNARPITHAPLTATLVRGISVDISETTIRCYLYGPSSDPSWAINMAEFDNRWDTVRGDEFQQTAKKRKALLQWIASQIATDGERAEWVTTPRMIIKNETLTFVAKFFWMLVRNRISPTNVENTLTWGRALMVAALVAGFEIDFSRIIITEIHQRSFIASTPYLFPCLIFQICRDAGVPIWHCDKLIRSTGTLNICLIGDEANVAAPRIEPHVEVPIMGEKFVDVVEKMHDDDPAPSVHTDDAPTSSHHAASQAFRSSRSAPPLGVHVVPLARVQKLEAQMATLLHHVRPWMQKSIAESERRMEAMIDQKVDIADLANIRADVDAILSTPAIESQAAPTTLSDDTVLDALFSGNPEEELESTRAQGKRHRSSHIIEAIEEEILKKKERKQEKQAKKDSIVDEKMRQHKFHAIVGGASSSMPVMEVMPTVADDMSTTYGAMRPIDSTTDGSLKENAGPTKGGPNVSVAESGKLDLPTC</sequence>
<dbReference type="EMBL" id="RXGB01004985">
    <property type="protein sequence ID" value="TMW88598.1"/>
    <property type="molecule type" value="Genomic_DNA"/>
</dbReference>
<organism evidence="3">
    <name type="scientific">Solanum chilense</name>
    <name type="common">Tomato</name>
    <name type="synonym">Lycopersicon chilense</name>
    <dbReference type="NCBI Taxonomy" id="4083"/>
    <lineage>
        <taxon>Eukaryota</taxon>
        <taxon>Viridiplantae</taxon>
        <taxon>Streptophyta</taxon>
        <taxon>Embryophyta</taxon>
        <taxon>Tracheophyta</taxon>
        <taxon>Spermatophyta</taxon>
        <taxon>Magnoliopsida</taxon>
        <taxon>eudicotyledons</taxon>
        <taxon>Gunneridae</taxon>
        <taxon>Pentapetalae</taxon>
        <taxon>asterids</taxon>
        <taxon>lamiids</taxon>
        <taxon>Solanales</taxon>
        <taxon>Solanaceae</taxon>
        <taxon>Solanoideae</taxon>
        <taxon>Solaneae</taxon>
        <taxon>Solanum</taxon>
        <taxon>Solanum subgen. Lycopersicon</taxon>
    </lineage>
</organism>
<protein>
    <recommendedName>
        <fullName evidence="2">Putative plant transposon protein domain-containing protein</fullName>
    </recommendedName>
</protein>
<comment type="caution">
    <text evidence="3">The sequence shown here is derived from an EMBL/GenBank/DDBJ whole genome shotgun (WGS) entry which is preliminary data.</text>
</comment>
<evidence type="ECO:0000259" key="2">
    <source>
        <dbReference type="Pfam" id="PF20167"/>
    </source>
</evidence>
<gene>
    <name evidence="3" type="ORF">EJD97_018340</name>
</gene>
<accession>A0A6N2B3K1</accession>
<name>A0A6N2B3K1_SOLCI</name>
<proteinExistence type="predicted"/>
<evidence type="ECO:0000256" key="1">
    <source>
        <dbReference type="SAM" id="MobiDB-lite"/>
    </source>
</evidence>
<dbReference type="AlphaFoldDB" id="A0A6N2B3K1"/>
<feature type="region of interest" description="Disordered" evidence="1">
    <location>
        <begin position="700"/>
        <end position="738"/>
    </location>
</feature>